<dbReference type="WBParaSite" id="ALUE_0000787301-mRNA-1">
    <property type="protein sequence ID" value="ALUE_0000787301-mRNA-1"/>
    <property type="gene ID" value="ALUE_0000787301"/>
</dbReference>
<reference evidence="2" key="1">
    <citation type="submission" date="2017-02" db="UniProtKB">
        <authorList>
            <consortium name="WormBaseParasite"/>
        </authorList>
    </citation>
    <scope>IDENTIFICATION</scope>
</reference>
<name>A0A0M3HX72_ASCLU</name>
<evidence type="ECO:0000313" key="2">
    <source>
        <dbReference type="WBParaSite" id="ALUE_0000787301-mRNA-1"/>
    </source>
</evidence>
<keyword evidence="1" id="KW-1185">Reference proteome</keyword>
<organism evidence="1 2">
    <name type="scientific">Ascaris lumbricoides</name>
    <name type="common">Giant roundworm</name>
    <dbReference type="NCBI Taxonomy" id="6252"/>
    <lineage>
        <taxon>Eukaryota</taxon>
        <taxon>Metazoa</taxon>
        <taxon>Ecdysozoa</taxon>
        <taxon>Nematoda</taxon>
        <taxon>Chromadorea</taxon>
        <taxon>Rhabditida</taxon>
        <taxon>Spirurina</taxon>
        <taxon>Ascaridomorpha</taxon>
        <taxon>Ascaridoidea</taxon>
        <taxon>Ascarididae</taxon>
        <taxon>Ascaris</taxon>
    </lineage>
</organism>
<sequence>MVGDLRPFYVDCAIHEHLPYRARIVYALWMVRRLHSGMVDAVAPLQHPPDAAAFLGSFIRRNRPGARPAGGSSAVSSHAKIEQ</sequence>
<accession>A0A0M3HX72</accession>
<protein>
    <submittedName>
        <fullName evidence="2">Transcriptional regulator</fullName>
    </submittedName>
</protein>
<proteinExistence type="predicted"/>
<dbReference type="Proteomes" id="UP000036681">
    <property type="component" value="Unplaced"/>
</dbReference>
<evidence type="ECO:0000313" key="1">
    <source>
        <dbReference type="Proteomes" id="UP000036681"/>
    </source>
</evidence>
<dbReference type="AlphaFoldDB" id="A0A0M3HX72"/>